<dbReference type="Pfam" id="PF04108">
    <property type="entry name" value="ATG17_like"/>
    <property type="match status" value="1"/>
</dbReference>
<keyword evidence="10" id="KW-1185">Reference proteome</keyword>
<evidence type="ECO:0000313" key="9">
    <source>
        <dbReference type="EMBL" id="KAK6003469.1"/>
    </source>
</evidence>
<accession>A0ABR0TGA1</accession>
<sequence length="464" mass="51828">MSEQSEQASPSRSIDELERLVQHFVAAKRSLSSTALVSRAHHVVTTARHLVEESAVLSAKNAFVRQGVLEEANVLVAVRDGLDSIGRETDVDFKAVIHQLDLADNRLQATLAQLINTQVDTSELHSRGVTADKQKTLHDFIDENTHLNLIESLRSTIDSHKAAEADFQQSQDSFDDQIRLVDTAVNDADQATENQDDLSAIPPLFHALTTHATEMASLLSSLVAHYDLCTSALKHTEGGGEAARQANPSSAYDAPEDSLYKNLPLGPLNEQERQEMLAVVDNDAQEVEDVVLEIGERLSEMETTLEQLQSLSQAVRLRHKLLNSVLDQLRTLGGNLPMFIAAAKLYGNSWNTLKETLLVKAEELASLTDFYDSFITSYASLLEEVDRRHAVETRMQRIADKARREIEALYKEDVAMREDFVRGTGEFLPRDIWPGLVDAPRRWEIRAVSPELQQESLQDSEEQR</sequence>
<comment type="subcellular location">
    <subcellularLocation>
        <location evidence="6">Cytoplasm</location>
    </subcellularLocation>
    <subcellularLocation>
        <location evidence="6">Preautophagosomal structure membrane</location>
        <topology evidence="6">Peripheral membrane protein</topology>
    </subcellularLocation>
</comment>
<evidence type="ECO:0000313" key="10">
    <source>
        <dbReference type="Proteomes" id="UP001341245"/>
    </source>
</evidence>
<dbReference type="InterPro" id="IPR007240">
    <property type="entry name" value="Atg17"/>
</dbReference>
<proteinExistence type="inferred from homology"/>
<gene>
    <name evidence="9" type="ORF">QM012_009240</name>
</gene>
<name>A0ABR0TGA1_AURPU</name>
<evidence type="ECO:0000256" key="7">
    <source>
        <dbReference type="SAM" id="MobiDB-lite"/>
    </source>
</evidence>
<evidence type="ECO:0000256" key="5">
    <source>
        <dbReference type="ARBA" id="ARBA00023136"/>
    </source>
</evidence>
<comment type="caution">
    <text evidence="9">The sequence shown here is derived from an EMBL/GenBank/DDBJ whole genome shotgun (WGS) entry which is preliminary data.</text>
</comment>
<evidence type="ECO:0000256" key="2">
    <source>
        <dbReference type="ARBA" id="ARBA00013806"/>
    </source>
</evidence>
<dbReference type="PANTHER" id="PTHR28005">
    <property type="entry name" value="AUTOPHAGY-RELATED PROTEIN 17"/>
    <property type="match status" value="1"/>
</dbReference>
<protein>
    <recommendedName>
        <fullName evidence="2 6">Autophagy-related protein 17</fullName>
    </recommendedName>
</protein>
<comment type="function">
    <text evidence="6">Autophagy-specific protein that functions in response to autophagy-inducing signals as a scaffold to recruit other ATG proteins to organize preautophagosomal structure (PAS) formation. Modulates the timing and magnitude of the autophagy response, such as the size of the sequestering vesicles. Plays particularly a role in pexophagy and nucleophagy.</text>
</comment>
<keyword evidence="4 6" id="KW-0072">Autophagy</keyword>
<evidence type="ECO:0000256" key="4">
    <source>
        <dbReference type="ARBA" id="ARBA00023006"/>
    </source>
</evidence>
<keyword evidence="5" id="KW-0472">Membrane</keyword>
<organism evidence="9 10">
    <name type="scientific">Aureobasidium pullulans</name>
    <name type="common">Black yeast</name>
    <name type="synonym">Pullularia pullulans</name>
    <dbReference type="NCBI Taxonomy" id="5580"/>
    <lineage>
        <taxon>Eukaryota</taxon>
        <taxon>Fungi</taxon>
        <taxon>Dikarya</taxon>
        <taxon>Ascomycota</taxon>
        <taxon>Pezizomycotina</taxon>
        <taxon>Dothideomycetes</taxon>
        <taxon>Dothideomycetidae</taxon>
        <taxon>Dothideales</taxon>
        <taxon>Saccotheciaceae</taxon>
        <taxon>Aureobasidium</taxon>
    </lineage>
</organism>
<reference evidence="9 10" key="1">
    <citation type="submission" date="2023-11" db="EMBL/GenBank/DDBJ databases">
        <title>Draft genome sequence and annotation of the polyextremotolerant black yeast-like fungus Aureobasidium pullulans NRRL 62042.</title>
        <authorList>
            <person name="Dielentheis-Frenken M.R.E."/>
            <person name="Wibberg D."/>
            <person name="Blank L.M."/>
            <person name="Tiso T."/>
        </authorList>
    </citation>
    <scope>NUCLEOTIDE SEQUENCE [LARGE SCALE GENOMIC DNA]</scope>
    <source>
        <strain evidence="9 10">NRRL 62042</strain>
    </source>
</reference>
<dbReference type="Proteomes" id="UP001341245">
    <property type="component" value="Unassembled WGS sequence"/>
</dbReference>
<evidence type="ECO:0000259" key="8">
    <source>
        <dbReference type="Pfam" id="PF04108"/>
    </source>
</evidence>
<feature type="domain" description="Autophagy protein ATG17-like" evidence="8">
    <location>
        <begin position="30"/>
        <end position="428"/>
    </location>
</feature>
<dbReference type="EMBL" id="JASGXD010000009">
    <property type="protein sequence ID" value="KAK6003469.1"/>
    <property type="molecule type" value="Genomic_DNA"/>
</dbReference>
<feature type="region of interest" description="Disordered" evidence="7">
    <location>
        <begin position="237"/>
        <end position="265"/>
    </location>
</feature>
<comment type="similarity">
    <text evidence="1 6">Belongs to the ATG17 family.</text>
</comment>
<evidence type="ECO:0000256" key="1">
    <source>
        <dbReference type="ARBA" id="ARBA00006259"/>
    </source>
</evidence>
<evidence type="ECO:0000256" key="6">
    <source>
        <dbReference type="RuleBase" id="RU368080"/>
    </source>
</evidence>
<dbReference type="PANTHER" id="PTHR28005:SF1">
    <property type="entry name" value="AUTOPHAGY-RELATED PROTEIN 17"/>
    <property type="match status" value="1"/>
</dbReference>
<dbReference type="InterPro" id="IPR045326">
    <property type="entry name" value="ATG17-like_dom"/>
</dbReference>
<evidence type="ECO:0000256" key="3">
    <source>
        <dbReference type="ARBA" id="ARBA00022490"/>
    </source>
</evidence>
<keyword evidence="3 6" id="KW-0963">Cytoplasm</keyword>